<dbReference type="RefSeq" id="WP_014388624.1">
    <property type="nucleotide sequence ID" value="NC_017025.1"/>
</dbReference>
<dbReference type="EMBL" id="HE774682">
    <property type="protein sequence ID" value="CCG53501.1"/>
    <property type="molecule type" value="Genomic_DNA"/>
</dbReference>
<dbReference type="eggNOG" id="ENOG5030KBV">
    <property type="taxonomic scope" value="Bacteria"/>
</dbReference>
<dbReference type="PATRIC" id="fig|1094466.5.peg.1524"/>
<gene>
    <name evidence="1" type="ordered locus">KQS_07765</name>
</gene>
<keyword evidence="2" id="KW-1185">Reference proteome</keyword>
<name>H8XSV9_FLAIG</name>
<keyword evidence="1" id="KW-0449">Lipoprotein</keyword>
<dbReference type="STRING" id="1094466.KQS_07765"/>
<dbReference type="OrthoDB" id="1490993at2"/>
<sequence length="310" mass="36271">MRNCFLIVVFLFLCLISCKSNYTRIGDKNANYLPYYLKINEADSLYIVGNYQRSFEILDSLFKKFEPINLEGYSEYKTYIRTSVASNNFNGLKKKVKKSFVNYGAVISNYEQDSILNIALKKTGFTRKDLDSFLEMHKKKINLTLRDTIEKMIEKDKSVRGKGYISDDKLREVNEENMALIKIIFDKYGYPSHSLIGYSLFNDKDIDLGAVFLHTSVKFKREYLLPKLKDYSQRGFCLPQIYAGVYDRLLLDETNFDGSQLYGEIKFKKLKLINESKVDSIRKSIGLPSLNYNKWRNEELFGDFYKKLNN</sequence>
<organism evidence="1 2">
    <name type="scientific">Flavobacterium indicum (strain DSM 17447 / CIP 109464 / GPTSA100-9)</name>
    <dbReference type="NCBI Taxonomy" id="1094466"/>
    <lineage>
        <taxon>Bacteria</taxon>
        <taxon>Pseudomonadati</taxon>
        <taxon>Bacteroidota</taxon>
        <taxon>Flavobacteriia</taxon>
        <taxon>Flavobacteriales</taxon>
        <taxon>Flavobacteriaceae</taxon>
        <taxon>Flavobacterium</taxon>
    </lineage>
</organism>
<dbReference type="AlphaFoldDB" id="H8XSV9"/>
<dbReference type="KEGG" id="fin:KQS_07765"/>
<evidence type="ECO:0000313" key="1">
    <source>
        <dbReference type="EMBL" id="CCG53501.1"/>
    </source>
</evidence>
<reference evidence="1 2" key="1">
    <citation type="journal article" date="2012" name="J. Bacteriol.">
        <title>Complete Genome Sequence of Flavobacterium indicum GPSTA100-9T, Isolated from Warm Spring Water.</title>
        <authorList>
            <person name="Barbier P."/>
            <person name="Houel A."/>
            <person name="Loux V."/>
            <person name="Poulain J."/>
            <person name="Bernardet J.F."/>
            <person name="Touchon M."/>
            <person name="Duchaud E."/>
        </authorList>
    </citation>
    <scope>NUCLEOTIDE SEQUENCE [LARGE SCALE GENOMIC DNA]</scope>
    <source>
        <strain evidence="2">DSM 17447 / CIP 109464 / GPTSA100-9</strain>
    </source>
</reference>
<accession>H8XSV9</accession>
<dbReference type="HOGENOM" id="CLU_896437_0_0_10"/>
<protein>
    <submittedName>
        <fullName evidence="1">Probable lipoprotein</fullName>
    </submittedName>
</protein>
<reference evidence="2" key="2">
    <citation type="submission" date="2012-03" db="EMBL/GenBank/DDBJ databases">
        <title>Complete genome sequence of Flavobacterium indicum GPTSA100-9T, isolated from warm spring water.</title>
        <authorList>
            <person name="Barbier P."/>
            <person name="Houel A."/>
            <person name="Loux V."/>
            <person name="Poulain J."/>
            <person name="Bernardet J.-F."/>
            <person name="Touchon M."/>
            <person name="Duchaud E."/>
        </authorList>
    </citation>
    <scope>NUCLEOTIDE SEQUENCE [LARGE SCALE GENOMIC DNA]</scope>
    <source>
        <strain evidence="2">DSM 17447 / CIP 109464 / GPTSA100-9</strain>
    </source>
</reference>
<proteinExistence type="predicted"/>
<evidence type="ECO:0000313" key="2">
    <source>
        <dbReference type="Proteomes" id="UP000007599"/>
    </source>
</evidence>
<dbReference type="Proteomes" id="UP000007599">
    <property type="component" value="Chromosome I"/>
</dbReference>